<evidence type="ECO:0000256" key="1">
    <source>
        <dbReference type="SAM" id="MobiDB-lite"/>
    </source>
</evidence>
<dbReference type="AlphaFoldDB" id="A0A4Z2FY08"/>
<feature type="compositionally biased region" description="Basic and acidic residues" evidence="1">
    <location>
        <begin position="446"/>
        <end position="458"/>
    </location>
</feature>
<accession>A0A4Z2FY08</accession>
<reference evidence="2 3" key="1">
    <citation type="submission" date="2019-03" db="EMBL/GenBank/DDBJ databases">
        <title>First draft genome of Liparis tanakae, snailfish: a comprehensive survey of snailfish specific genes.</title>
        <authorList>
            <person name="Kim W."/>
            <person name="Song I."/>
            <person name="Jeong J.-H."/>
            <person name="Kim D."/>
            <person name="Kim S."/>
            <person name="Ryu S."/>
            <person name="Song J.Y."/>
            <person name="Lee S.K."/>
        </authorList>
    </citation>
    <scope>NUCLEOTIDE SEQUENCE [LARGE SCALE GENOMIC DNA]</scope>
    <source>
        <tissue evidence="2">Muscle</tissue>
    </source>
</reference>
<feature type="region of interest" description="Disordered" evidence="1">
    <location>
        <begin position="72"/>
        <end position="97"/>
    </location>
</feature>
<name>A0A4Z2FY08_9TELE</name>
<gene>
    <name evidence="2" type="ORF">EYF80_044370</name>
</gene>
<protein>
    <submittedName>
        <fullName evidence="2">Uncharacterized protein</fullName>
    </submittedName>
</protein>
<evidence type="ECO:0000313" key="3">
    <source>
        <dbReference type="Proteomes" id="UP000314294"/>
    </source>
</evidence>
<proteinExistence type="predicted"/>
<feature type="region of interest" description="Disordered" evidence="1">
    <location>
        <begin position="445"/>
        <end position="480"/>
    </location>
</feature>
<dbReference type="EMBL" id="SRLO01000847">
    <property type="protein sequence ID" value="TNN45424.1"/>
    <property type="molecule type" value="Genomic_DNA"/>
</dbReference>
<dbReference type="Proteomes" id="UP000314294">
    <property type="component" value="Unassembled WGS sequence"/>
</dbReference>
<sequence>MATSVQGEVLRPWGCPLRWTSPMSRGSKCRREAILGGKALGNNTLSRTSRDTSGAGRWLPPHCVEYRGRTPPLLSLHTETPPRRSGSLGGPSGWRPPVKTVQGLEGEAGGGRPAEALWSWTDERHLMWAKSRGVCPTLSWAHTSAPARTRVSAQSSSPSEAARCSGVVPVSEVLVGEAGGGVGRAPGRQHHVNGPAAQEVAAVDPLPSRPGLGQELDFGLLAVEAGQPLCPLHAAAEWSSILRSSPGCSNATCRSSSGSGLRTAAASNVWRSGGNVWRSGGNVWRSGGNTMAVTLEKLRPDMLVFADKLAAQLHFIESFKETLAAVFNRHGGLSGSELDDRAELVRSTEVALQAVVAEHRAPCEELRRLEADADARLREERSKTAAALEAGGGRTTERQQLELQRAEDTIKALHEHVEQLEEARLKASSRLSNHKQATQLLQTELQDSRAQVEEKDHALQSLRSRLRQSEKNASPGAAELESLRAKLFKVELALSSATERHKQE</sequence>
<keyword evidence="3" id="KW-1185">Reference proteome</keyword>
<dbReference type="OrthoDB" id="21525at2759"/>
<organism evidence="2 3">
    <name type="scientific">Liparis tanakae</name>
    <name type="common">Tanaka's snailfish</name>
    <dbReference type="NCBI Taxonomy" id="230148"/>
    <lineage>
        <taxon>Eukaryota</taxon>
        <taxon>Metazoa</taxon>
        <taxon>Chordata</taxon>
        <taxon>Craniata</taxon>
        <taxon>Vertebrata</taxon>
        <taxon>Euteleostomi</taxon>
        <taxon>Actinopterygii</taxon>
        <taxon>Neopterygii</taxon>
        <taxon>Teleostei</taxon>
        <taxon>Neoteleostei</taxon>
        <taxon>Acanthomorphata</taxon>
        <taxon>Eupercaria</taxon>
        <taxon>Perciformes</taxon>
        <taxon>Cottioidei</taxon>
        <taxon>Cottales</taxon>
        <taxon>Liparidae</taxon>
        <taxon>Liparis</taxon>
    </lineage>
</organism>
<comment type="caution">
    <text evidence="2">The sequence shown here is derived from an EMBL/GenBank/DDBJ whole genome shotgun (WGS) entry which is preliminary data.</text>
</comment>
<evidence type="ECO:0000313" key="2">
    <source>
        <dbReference type="EMBL" id="TNN45424.1"/>
    </source>
</evidence>